<keyword evidence="2" id="KW-1185">Reference proteome</keyword>
<organism evidence="1 2">
    <name type="scientific">Geotalea uraniireducens (strain Rf4)</name>
    <name type="common">Geobacter uraniireducens</name>
    <dbReference type="NCBI Taxonomy" id="351605"/>
    <lineage>
        <taxon>Bacteria</taxon>
        <taxon>Pseudomonadati</taxon>
        <taxon>Thermodesulfobacteriota</taxon>
        <taxon>Desulfuromonadia</taxon>
        <taxon>Geobacterales</taxon>
        <taxon>Geobacteraceae</taxon>
        <taxon>Geotalea</taxon>
    </lineage>
</organism>
<name>A5G9M2_GEOUR</name>
<accession>A5G9M2</accession>
<dbReference type="Proteomes" id="UP000006695">
    <property type="component" value="Chromosome"/>
</dbReference>
<dbReference type="KEGG" id="gur:Gura_4347"/>
<dbReference type="STRING" id="351605.Gura_4347"/>
<dbReference type="HOGENOM" id="CLU_3118310_0_0_7"/>
<dbReference type="EMBL" id="CP000698">
    <property type="protein sequence ID" value="ABQ28490.1"/>
    <property type="molecule type" value="Genomic_DNA"/>
</dbReference>
<protein>
    <recommendedName>
        <fullName evidence="3">Transcription factor zinc-finger domain-containing protein</fullName>
    </recommendedName>
</protein>
<proteinExistence type="predicted"/>
<reference evidence="1 2" key="1">
    <citation type="submission" date="2007-05" db="EMBL/GenBank/DDBJ databases">
        <title>Complete sequence of Geobacter uraniireducens Rf4.</title>
        <authorList>
            <consortium name="US DOE Joint Genome Institute"/>
            <person name="Copeland A."/>
            <person name="Lucas S."/>
            <person name="Lapidus A."/>
            <person name="Barry K."/>
            <person name="Detter J.C."/>
            <person name="Glavina del Rio T."/>
            <person name="Hammon N."/>
            <person name="Israni S."/>
            <person name="Dalin E."/>
            <person name="Tice H."/>
            <person name="Pitluck S."/>
            <person name="Chertkov O."/>
            <person name="Brettin T."/>
            <person name="Bruce D."/>
            <person name="Han C."/>
            <person name="Schmutz J."/>
            <person name="Larimer F."/>
            <person name="Land M."/>
            <person name="Hauser L."/>
            <person name="Kyrpides N."/>
            <person name="Mikhailova N."/>
            <person name="Shelobolina E."/>
            <person name="Aklujkar M."/>
            <person name="Lovley D."/>
            <person name="Richardson P."/>
        </authorList>
    </citation>
    <scope>NUCLEOTIDE SEQUENCE [LARGE SCALE GENOMIC DNA]</scope>
    <source>
        <strain evidence="1 2">Rf4</strain>
    </source>
</reference>
<gene>
    <name evidence="1" type="ordered locus">Gura_4347</name>
</gene>
<dbReference type="AlphaFoldDB" id="A5G9M2"/>
<evidence type="ECO:0008006" key="3">
    <source>
        <dbReference type="Google" id="ProtNLM"/>
    </source>
</evidence>
<sequence>MNCPICSCSSRVEVNMNADGFAQSMFECGHCGALWAVAGNVDILLHKGAEDMKFCVDRH</sequence>
<evidence type="ECO:0000313" key="1">
    <source>
        <dbReference type="EMBL" id="ABQ28490.1"/>
    </source>
</evidence>
<evidence type="ECO:0000313" key="2">
    <source>
        <dbReference type="Proteomes" id="UP000006695"/>
    </source>
</evidence>